<comment type="caution">
    <text evidence="3">The sequence shown here is derived from an EMBL/GenBank/DDBJ whole genome shotgun (WGS) entry which is preliminary data.</text>
</comment>
<dbReference type="PRINTS" id="PR00081">
    <property type="entry name" value="GDHRDH"/>
</dbReference>
<dbReference type="AlphaFoldDB" id="A0A1B8ZGN7"/>
<dbReference type="InterPro" id="IPR002347">
    <property type="entry name" value="SDR_fam"/>
</dbReference>
<comment type="similarity">
    <text evidence="1">Belongs to the short-chain dehydrogenases/reductases (SDR) family.</text>
</comment>
<dbReference type="PANTHER" id="PTHR44169">
    <property type="entry name" value="NADPH-DEPENDENT 1-ACYLDIHYDROXYACETONE PHOSPHATE REDUCTASE"/>
    <property type="match status" value="1"/>
</dbReference>
<evidence type="ECO:0000256" key="1">
    <source>
        <dbReference type="ARBA" id="ARBA00006484"/>
    </source>
</evidence>
<evidence type="ECO:0000256" key="2">
    <source>
        <dbReference type="ARBA" id="ARBA00023002"/>
    </source>
</evidence>
<gene>
    <name evidence="3" type="ORF">BBI01_12555</name>
</gene>
<evidence type="ECO:0000313" key="3">
    <source>
        <dbReference type="EMBL" id="OCA70765.1"/>
    </source>
</evidence>
<keyword evidence="2" id="KW-0560">Oxidoreductase</keyword>
<dbReference type="InterPro" id="IPR036291">
    <property type="entry name" value="NAD(P)-bd_dom_sf"/>
</dbReference>
<dbReference type="SUPFAM" id="SSF51735">
    <property type="entry name" value="NAD(P)-binding Rossmann-fold domains"/>
    <property type="match status" value="1"/>
</dbReference>
<dbReference type="Proteomes" id="UP000092651">
    <property type="component" value="Unassembled WGS sequence"/>
</dbReference>
<dbReference type="RefSeq" id="WP_065395173.1">
    <property type="nucleotide sequence ID" value="NZ_MAYH01000034.1"/>
</dbReference>
<organism evidence="3 4">
    <name type="scientific">Chryseobacterium artocarpi</name>
    <dbReference type="NCBI Taxonomy" id="1414727"/>
    <lineage>
        <taxon>Bacteria</taxon>
        <taxon>Pseudomonadati</taxon>
        <taxon>Bacteroidota</taxon>
        <taxon>Flavobacteriia</taxon>
        <taxon>Flavobacteriales</taxon>
        <taxon>Weeksellaceae</taxon>
        <taxon>Chryseobacterium group</taxon>
        <taxon>Chryseobacterium</taxon>
    </lineage>
</organism>
<protein>
    <submittedName>
        <fullName evidence="3">3-oxoacyl-ACP reductase</fullName>
    </submittedName>
</protein>
<dbReference type="Pfam" id="PF00106">
    <property type="entry name" value="adh_short"/>
    <property type="match status" value="1"/>
</dbReference>
<accession>A0A1B8ZGN7</accession>
<dbReference type="GO" id="GO:0016491">
    <property type="term" value="F:oxidoreductase activity"/>
    <property type="evidence" value="ECO:0007669"/>
    <property type="project" value="UniProtKB-KW"/>
</dbReference>
<name>A0A1B8ZGN7_9FLAO</name>
<dbReference type="EMBL" id="MAYH01000034">
    <property type="protein sequence ID" value="OCA70765.1"/>
    <property type="molecule type" value="Genomic_DNA"/>
</dbReference>
<dbReference type="Gene3D" id="3.40.50.720">
    <property type="entry name" value="NAD(P)-binding Rossmann-like Domain"/>
    <property type="match status" value="1"/>
</dbReference>
<keyword evidence="4" id="KW-1185">Reference proteome</keyword>
<reference evidence="3 4" key="1">
    <citation type="submission" date="2016-07" db="EMBL/GenBank/DDBJ databases">
        <authorList>
            <person name="Jeong J.-J."/>
            <person name="Kim D.W."/>
            <person name="Sang M.K."/>
            <person name="Choi I.-G."/>
            <person name="Kim K.D."/>
        </authorList>
    </citation>
    <scope>NUCLEOTIDE SEQUENCE [LARGE SCALE GENOMIC DNA]</scope>
    <source>
        <strain evidence="3 4">UTM-3</strain>
    </source>
</reference>
<evidence type="ECO:0000313" key="4">
    <source>
        <dbReference type="Proteomes" id="UP000092651"/>
    </source>
</evidence>
<dbReference type="OrthoDB" id="9808814at2"/>
<dbReference type="CDD" id="cd05233">
    <property type="entry name" value="SDR_c"/>
    <property type="match status" value="1"/>
</dbReference>
<sequence>MNIFIAGGTTGIGYSLAKHYLSKGYWVGICGRNPAKVPENNFEKLQIFQTDVCDLSSISLALQQFLADKNGLNIFINCAGSYAEDVAGNISYEEAEEMLQTNILGTVNCFEAARKIMKSQKNGRIAVIASVSGILEYENSSLYTKTKRSVIQIADAYHRALQPFGISVTTIAPGYVDTEKLRALNQNDLSKKPFLVNEETATIIISEAIENKRKLVIFPTKMRWMMKSLSLLPSSLLNIIMFRKAKWMKND</sequence>
<proteinExistence type="inferred from homology"/>
<dbReference type="PANTHER" id="PTHR44169:SF6">
    <property type="entry name" value="NADPH-DEPENDENT 1-ACYLDIHYDROXYACETONE PHOSPHATE REDUCTASE"/>
    <property type="match status" value="1"/>
</dbReference>